<keyword evidence="2" id="KW-0349">Heme</keyword>
<keyword evidence="4" id="KW-0732">Signal</keyword>
<dbReference type="InterPro" id="IPR026259">
    <property type="entry name" value="MauG/Cytc_peroxidase"/>
</dbReference>
<dbReference type="GO" id="GO:0004130">
    <property type="term" value="F:cytochrome-c peroxidase activity"/>
    <property type="evidence" value="ECO:0007669"/>
    <property type="project" value="UniProtKB-EC"/>
</dbReference>
<dbReference type="EMBL" id="FPHP01000018">
    <property type="protein sequence ID" value="SFV75156.1"/>
    <property type="molecule type" value="Genomic_DNA"/>
</dbReference>
<name>A0A1W1D406_9ZZZZ</name>
<dbReference type="GO" id="GO:0020037">
    <property type="term" value="F:heme binding"/>
    <property type="evidence" value="ECO:0007669"/>
    <property type="project" value="InterPro"/>
</dbReference>
<evidence type="ECO:0000256" key="1">
    <source>
        <dbReference type="ARBA" id="ARBA00004418"/>
    </source>
</evidence>
<dbReference type="GO" id="GO:0042597">
    <property type="term" value="C:periplasmic space"/>
    <property type="evidence" value="ECO:0007669"/>
    <property type="project" value="UniProtKB-SubCell"/>
</dbReference>
<dbReference type="EC" id="1.11.1.5" evidence="9"/>
<accession>A0A1W1D406</accession>
<evidence type="ECO:0000256" key="3">
    <source>
        <dbReference type="ARBA" id="ARBA00022723"/>
    </source>
</evidence>
<dbReference type="Pfam" id="PF00034">
    <property type="entry name" value="Cytochrom_C"/>
    <property type="match status" value="1"/>
</dbReference>
<feature type="domain" description="Cytochrome c" evidence="8">
    <location>
        <begin position="183"/>
        <end position="297"/>
    </location>
</feature>
<organism evidence="9">
    <name type="scientific">hydrothermal vent metagenome</name>
    <dbReference type="NCBI Taxonomy" id="652676"/>
    <lineage>
        <taxon>unclassified sequences</taxon>
        <taxon>metagenomes</taxon>
        <taxon>ecological metagenomes</taxon>
    </lineage>
</organism>
<dbReference type="InterPro" id="IPR009056">
    <property type="entry name" value="Cyt_c-like_dom"/>
</dbReference>
<evidence type="ECO:0000256" key="2">
    <source>
        <dbReference type="ARBA" id="ARBA00022617"/>
    </source>
</evidence>
<evidence type="ECO:0000256" key="5">
    <source>
        <dbReference type="ARBA" id="ARBA00022764"/>
    </source>
</evidence>
<keyword evidence="3" id="KW-0479">Metal-binding</keyword>
<dbReference type="InterPro" id="IPR036909">
    <property type="entry name" value="Cyt_c-like_dom_sf"/>
</dbReference>
<dbReference type="GO" id="GO:0046872">
    <property type="term" value="F:metal ion binding"/>
    <property type="evidence" value="ECO:0007669"/>
    <property type="project" value="UniProtKB-KW"/>
</dbReference>
<dbReference type="PIRSF" id="PIRSF000294">
    <property type="entry name" value="Cytochrome-c_peroxidase"/>
    <property type="match status" value="1"/>
</dbReference>
<dbReference type="PANTHER" id="PTHR30600:SF7">
    <property type="entry name" value="CYTOCHROME C PEROXIDASE-RELATED"/>
    <property type="match status" value="1"/>
</dbReference>
<dbReference type="InterPro" id="IPR004852">
    <property type="entry name" value="Di-haem_cyt_c_peroxidsae"/>
</dbReference>
<evidence type="ECO:0000256" key="4">
    <source>
        <dbReference type="ARBA" id="ARBA00022729"/>
    </source>
</evidence>
<dbReference type="AlphaFoldDB" id="A0A1W1D406"/>
<dbReference type="PROSITE" id="PS51007">
    <property type="entry name" value="CYTC"/>
    <property type="match status" value="1"/>
</dbReference>
<dbReference type="SUPFAM" id="SSF46626">
    <property type="entry name" value="Cytochrome c"/>
    <property type="match status" value="2"/>
</dbReference>
<dbReference type="GO" id="GO:0009055">
    <property type="term" value="F:electron transfer activity"/>
    <property type="evidence" value="ECO:0007669"/>
    <property type="project" value="InterPro"/>
</dbReference>
<keyword evidence="7" id="KW-0408">Iron</keyword>
<proteinExistence type="predicted"/>
<reference evidence="9" key="1">
    <citation type="submission" date="2016-10" db="EMBL/GenBank/DDBJ databases">
        <authorList>
            <person name="de Groot N.N."/>
        </authorList>
    </citation>
    <scope>NUCLEOTIDE SEQUENCE</scope>
</reference>
<protein>
    <submittedName>
        <fullName evidence="9">Cytochrome c551 peroxidase</fullName>
        <ecNumber evidence="9">1.11.1.5</ecNumber>
    </submittedName>
</protein>
<evidence type="ECO:0000256" key="6">
    <source>
        <dbReference type="ARBA" id="ARBA00023002"/>
    </source>
</evidence>
<keyword evidence="6 9" id="KW-0560">Oxidoreductase</keyword>
<comment type="subcellular location">
    <subcellularLocation>
        <location evidence="1">Periplasm</location>
    </subcellularLocation>
</comment>
<dbReference type="InterPro" id="IPR051395">
    <property type="entry name" value="Cytochrome_c_Peroxidase/MauG"/>
</dbReference>
<keyword evidence="5" id="KW-0574">Periplasm</keyword>
<dbReference type="Pfam" id="PF03150">
    <property type="entry name" value="CCP_MauG"/>
    <property type="match status" value="1"/>
</dbReference>
<dbReference type="PANTHER" id="PTHR30600">
    <property type="entry name" value="CYTOCHROME C PEROXIDASE-RELATED"/>
    <property type="match status" value="1"/>
</dbReference>
<dbReference type="Gene3D" id="1.10.760.10">
    <property type="entry name" value="Cytochrome c-like domain"/>
    <property type="match status" value="2"/>
</dbReference>
<evidence type="ECO:0000256" key="7">
    <source>
        <dbReference type="ARBA" id="ARBA00023004"/>
    </source>
</evidence>
<sequence length="307" mass="35341">MLKFIFFLFISINLLGNEPIVPIPQTISYNKQKALLGKELFFDPILSKDNTISCVVCHNLSHGGADPRKVSIGAYQRHGNIQSPTVYNATFNFKQFWNGRANNLKEQAQGPLENPNEHAMTKQLVEQRLNNSEKYKKLFYNTYHTKHIQFDEVTDAIAEFEKTLITPNAKFDKYLRGEITLNKQEKQGYVLFKQYGCITCHNGINIGGNSFQKMGTFFPYETNATYPDRREFLHNKNYHNVFKVPTLRNIVLTAPYFHDARAKTLIDAVKKMAYYNLGIEMPDEDAKKIVAFLKTLTGKKPKIVEQP</sequence>
<evidence type="ECO:0000259" key="8">
    <source>
        <dbReference type="PROSITE" id="PS51007"/>
    </source>
</evidence>
<evidence type="ECO:0000313" key="9">
    <source>
        <dbReference type="EMBL" id="SFV75156.1"/>
    </source>
</evidence>
<keyword evidence="9" id="KW-0575">Peroxidase</keyword>
<gene>
    <name evidence="9" type="ORF">MNB_SM-3-1245</name>
</gene>